<evidence type="ECO:0000313" key="3">
    <source>
        <dbReference type="Proteomes" id="UP001501746"/>
    </source>
</evidence>
<evidence type="ECO:0000313" key="2">
    <source>
        <dbReference type="EMBL" id="GAA1832457.1"/>
    </source>
</evidence>
<accession>A0ABP4YZ00</accession>
<dbReference type="EMBL" id="BAAANK010000004">
    <property type="protein sequence ID" value="GAA1832457.1"/>
    <property type="molecule type" value="Genomic_DNA"/>
</dbReference>
<organism evidence="2 3">
    <name type="scientific">Agromyces salentinus</name>
    <dbReference type="NCBI Taxonomy" id="269421"/>
    <lineage>
        <taxon>Bacteria</taxon>
        <taxon>Bacillati</taxon>
        <taxon>Actinomycetota</taxon>
        <taxon>Actinomycetes</taxon>
        <taxon>Micrococcales</taxon>
        <taxon>Microbacteriaceae</taxon>
        <taxon>Agromyces</taxon>
    </lineage>
</organism>
<sequence>MTTGREVGRVAEDAVGSPDDHMRDAWRHVLPASWADVGLDGLGFGHGLDVPLASAPGLGSAPAGTQAFDVEFGVRLTRLGRATMGSVRARHASKSRTGDGIARHRRCPGAVGQYQPTDSEWAQAPQGVPYRPCT</sequence>
<gene>
    <name evidence="2" type="ORF">GCM10009750_15680</name>
</gene>
<keyword evidence="3" id="KW-1185">Reference proteome</keyword>
<comment type="caution">
    <text evidence="2">The sequence shown here is derived from an EMBL/GenBank/DDBJ whole genome shotgun (WGS) entry which is preliminary data.</text>
</comment>
<dbReference type="Proteomes" id="UP001501746">
    <property type="component" value="Unassembled WGS sequence"/>
</dbReference>
<proteinExistence type="predicted"/>
<protein>
    <submittedName>
        <fullName evidence="2">Uncharacterized protein</fullName>
    </submittedName>
</protein>
<evidence type="ECO:0000256" key="1">
    <source>
        <dbReference type="SAM" id="MobiDB-lite"/>
    </source>
</evidence>
<feature type="region of interest" description="Disordered" evidence="1">
    <location>
        <begin position="85"/>
        <end position="106"/>
    </location>
</feature>
<name>A0ABP4YZ00_9MICO</name>
<reference evidence="3" key="1">
    <citation type="journal article" date="2019" name="Int. J. Syst. Evol. Microbiol.">
        <title>The Global Catalogue of Microorganisms (GCM) 10K type strain sequencing project: providing services to taxonomists for standard genome sequencing and annotation.</title>
        <authorList>
            <consortium name="The Broad Institute Genomics Platform"/>
            <consortium name="The Broad Institute Genome Sequencing Center for Infectious Disease"/>
            <person name="Wu L."/>
            <person name="Ma J."/>
        </authorList>
    </citation>
    <scope>NUCLEOTIDE SEQUENCE [LARGE SCALE GENOMIC DNA]</scope>
    <source>
        <strain evidence="3">JCM 14323</strain>
    </source>
</reference>